<keyword evidence="1" id="KW-0812">Transmembrane</keyword>
<feature type="transmembrane region" description="Helical" evidence="1">
    <location>
        <begin position="21"/>
        <end position="39"/>
    </location>
</feature>
<feature type="transmembrane region" description="Helical" evidence="1">
    <location>
        <begin position="115"/>
        <end position="138"/>
    </location>
</feature>
<evidence type="ECO:0000313" key="3">
    <source>
        <dbReference type="Proteomes" id="UP000199076"/>
    </source>
</evidence>
<dbReference type="OrthoDB" id="86287at2157"/>
<feature type="transmembrane region" description="Helical" evidence="1">
    <location>
        <begin position="59"/>
        <end position="83"/>
    </location>
</feature>
<dbReference type="EMBL" id="FNBK01000004">
    <property type="protein sequence ID" value="SDF14766.1"/>
    <property type="molecule type" value="Genomic_DNA"/>
</dbReference>
<protein>
    <submittedName>
        <fullName evidence="2">ABC-2 type transport system permease protein</fullName>
    </submittedName>
</protein>
<keyword evidence="1" id="KW-1133">Transmembrane helix</keyword>
<keyword evidence="3" id="KW-1185">Reference proteome</keyword>
<gene>
    <name evidence="2" type="ORF">SAMN05216218_10439</name>
</gene>
<organism evidence="2 3">
    <name type="scientific">Halorientalis regularis</name>
    <dbReference type="NCBI Taxonomy" id="660518"/>
    <lineage>
        <taxon>Archaea</taxon>
        <taxon>Methanobacteriati</taxon>
        <taxon>Methanobacteriota</taxon>
        <taxon>Stenosarchaea group</taxon>
        <taxon>Halobacteria</taxon>
        <taxon>Halobacteriales</taxon>
        <taxon>Haloarculaceae</taxon>
        <taxon>Halorientalis</taxon>
    </lineage>
</organism>
<keyword evidence="1" id="KW-0472">Membrane</keyword>
<dbReference type="RefSeq" id="WP_092689430.1">
    <property type="nucleotide sequence ID" value="NZ_FNBK01000004.1"/>
</dbReference>
<dbReference type="Proteomes" id="UP000199076">
    <property type="component" value="Unassembled WGS sequence"/>
</dbReference>
<dbReference type="GO" id="GO:0005886">
    <property type="term" value="C:plasma membrane"/>
    <property type="evidence" value="ECO:0007669"/>
    <property type="project" value="UniProtKB-SubCell"/>
</dbReference>
<dbReference type="Pfam" id="PF12679">
    <property type="entry name" value="ABC2_membrane_2"/>
    <property type="match status" value="1"/>
</dbReference>
<reference evidence="3" key="1">
    <citation type="submission" date="2016-10" db="EMBL/GenBank/DDBJ databases">
        <authorList>
            <person name="Varghese N."/>
            <person name="Submissions S."/>
        </authorList>
    </citation>
    <scope>NUCLEOTIDE SEQUENCE [LARGE SCALE GENOMIC DNA]</scope>
    <source>
        <strain evidence="3">IBRC-M 10760</strain>
    </source>
</reference>
<accession>A0A1G7IQD2</accession>
<feature type="transmembrane region" description="Helical" evidence="1">
    <location>
        <begin position="144"/>
        <end position="167"/>
    </location>
</feature>
<dbReference type="GO" id="GO:0140359">
    <property type="term" value="F:ABC-type transporter activity"/>
    <property type="evidence" value="ECO:0007669"/>
    <property type="project" value="InterPro"/>
</dbReference>
<dbReference type="STRING" id="660518.SAMN05216218_10439"/>
<name>A0A1G7IQD2_9EURY</name>
<dbReference type="AlphaFoldDB" id="A0A1G7IQD2"/>
<evidence type="ECO:0000256" key="1">
    <source>
        <dbReference type="SAM" id="Phobius"/>
    </source>
</evidence>
<feature type="transmembrane region" description="Helical" evidence="1">
    <location>
        <begin position="272"/>
        <end position="293"/>
    </location>
</feature>
<evidence type="ECO:0000313" key="2">
    <source>
        <dbReference type="EMBL" id="SDF14766.1"/>
    </source>
</evidence>
<feature type="transmembrane region" description="Helical" evidence="1">
    <location>
        <begin position="179"/>
        <end position="202"/>
    </location>
</feature>
<proteinExistence type="predicted"/>
<dbReference type="PANTHER" id="PTHR43471:SF1">
    <property type="entry name" value="ABC TRANSPORTER PERMEASE PROTEIN NOSY-RELATED"/>
    <property type="match status" value="1"/>
</dbReference>
<sequence length="299" mass="31948">MRDHQLAVMARKDFDDAVRSKAVWVVSALFALIAILATYRISQINFPEGVPAGVVPKLVLVTLTNPITWIVPIIALVVGYMSVVGERRSGSLKLLLGLPFERGEIFVGKILGRTAVIGVSIAVGFVAMVVMIPVFVGLGAPGEFFVAILGLFVVTLLLGAVFTTLAVSVSALANTRRQAITTVFALFFVTHVAWTGVIQFLALPFGGVPRAGSGGWYLLLSYLSPTAAYTRVASLVFTNFPVPYPGIAMDGIGQRARIVESLQPTPFYLTEWFAVLTLLAWAVGAGLLAHAVFRNADLG</sequence>
<dbReference type="PANTHER" id="PTHR43471">
    <property type="entry name" value="ABC TRANSPORTER PERMEASE"/>
    <property type="match status" value="1"/>
</dbReference>